<proteinExistence type="predicted"/>
<evidence type="ECO:0000313" key="1">
    <source>
        <dbReference type="EMBL" id="DAD68954.1"/>
    </source>
</evidence>
<sequence length="68" mass="7718">MQTQSFKIKSKPFEGESKVWLVALDIITKKGDKDKVQRYSLSIDEAIELANNIKVASYTAKNQNSKNK</sequence>
<protein>
    <submittedName>
        <fullName evidence="1">Uncharacterized protein</fullName>
    </submittedName>
</protein>
<dbReference type="EMBL" id="BK014712">
    <property type="protein sequence ID" value="DAD68954.1"/>
    <property type="molecule type" value="Genomic_DNA"/>
</dbReference>
<name>A0A8S5LG83_9CAUD</name>
<accession>A0A8S5LG83</accession>
<organism evidence="1">
    <name type="scientific">Siphoviridae sp. ctOsn3</name>
    <dbReference type="NCBI Taxonomy" id="2823577"/>
    <lineage>
        <taxon>Viruses</taxon>
        <taxon>Duplodnaviria</taxon>
        <taxon>Heunggongvirae</taxon>
        <taxon>Uroviricota</taxon>
        <taxon>Caudoviricetes</taxon>
    </lineage>
</organism>
<reference evidence="1" key="1">
    <citation type="journal article" date="2021" name="Proc. Natl. Acad. Sci. U.S.A.">
        <title>A Catalog of Tens of Thousands of Viruses from Human Metagenomes Reveals Hidden Associations with Chronic Diseases.</title>
        <authorList>
            <person name="Tisza M.J."/>
            <person name="Buck C.B."/>
        </authorList>
    </citation>
    <scope>NUCLEOTIDE SEQUENCE</scope>
    <source>
        <strain evidence="1">CtOsn3</strain>
    </source>
</reference>